<keyword evidence="16" id="KW-1185">Reference proteome</keyword>
<dbReference type="GO" id="GO:0005886">
    <property type="term" value="C:plasma membrane"/>
    <property type="evidence" value="ECO:0007669"/>
    <property type="project" value="UniProtKB-SubCell"/>
</dbReference>
<dbReference type="AlphaFoldDB" id="A0A1Y2B778"/>
<evidence type="ECO:0000256" key="12">
    <source>
        <dbReference type="PROSITE-ProRule" id="PRU00023"/>
    </source>
</evidence>
<feature type="transmembrane region" description="Helical" evidence="13">
    <location>
        <begin position="189"/>
        <end position="212"/>
    </location>
</feature>
<accession>A0A1Y2B778</accession>
<feature type="repeat" description="ANK" evidence="12">
    <location>
        <begin position="21"/>
        <end position="53"/>
    </location>
</feature>
<gene>
    <name evidence="15" type="ORF">BCR33DRAFT_772102</name>
</gene>
<keyword evidence="6" id="KW-0677">Repeat</keyword>
<protein>
    <recommendedName>
        <fullName evidence="14">Ion transport domain-containing protein</fullName>
    </recommendedName>
</protein>
<dbReference type="InterPro" id="IPR002110">
    <property type="entry name" value="Ankyrin_rpt"/>
</dbReference>
<keyword evidence="10 13" id="KW-0472">Membrane</keyword>
<dbReference type="InterPro" id="IPR036770">
    <property type="entry name" value="Ankyrin_rpt-contain_sf"/>
</dbReference>
<keyword evidence="8 13" id="KW-1133">Transmembrane helix</keyword>
<evidence type="ECO:0000256" key="5">
    <source>
        <dbReference type="ARBA" id="ARBA00022692"/>
    </source>
</evidence>
<evidence type="ECO:0000256" key="1">
    <source>
        <dbReference type="ARBA" id="ARBA00004651"/>
    </source>
</evidence>
<keyword evidence="12" id="KW-0040">ANK repeat</keyword>
<dbReference type="InterPro" id="IPR005821">
    <property type="entry name" value="Ion_trans_dom"/>
</dbReference>
<keyword evidence="2" id="KW-0813">Transport</keyword>
<evidence type="ECO:0000256" key="9">
    <source>
        <dbReference type="ARBA" id="ARBA00023065"/>
    </source>
</evidence>
<dbReference type="SMART" id="SM00248">
    <property type="entry name" value="ANK"/>
    <property type="match status" value="1"/>
</dbReference>
<evidence type="ECO:0000256" key="3">
    <source>
        <dbReference type="ARBA" id="ARBA00022475"/>
    </source>
</evidence>
<proteinExistence type="predicted"/>
<keyword evidence="4" id="KW-0109">Calcium transport</keyword>
<dbReference type="PROSITE" id="PS50297">
    <property type="entry name" value="ANK_REP_REGION"/>
    <property type="match status" value="1"/>
</dbReference>
<dbReference type="GO" id="GO:0005216">
    <property type="term" value="F:monoatomic ion channel activity"/>
    <property type="evidence" value="ECO:0007669"/>
    <property type="project" value="InterPro"/>
</dbReference>
<evidence type="ECO:0000259" key="14">
    <source>
        <dbReference type="Pfam" id="PF00520"/>
    </source>
</evidence>
<evidence type="ECO:0000256" key="10">
    <source>
        <dbReference type="ARBA" id="ARBA00023136"/>
    </source>
</evidence>
<dbReference type="OrthoDB" id="2142870at2759"/>
<evidence type="ECO:0000256" key="6">
    <source>
        <dbReference type="ARBA" id="ARBA00022737"/>
    </source>
</evidence>
<feature type="transmembrane region" description="Helical" evidence="13">
    <location>
        <begin position="274"/>
        <end position="296"/>
    </location>
</feature>
<organism evidence="15 16">
    <name type="scientific">Rhizoclosmatium globosum</name>
    <dbReference type="NCBI Taxonomy" id="329046"/>
    <lineage>
        <taxon>Eukaryota</taxon>
        <taxon>Fungi</taxon>
        <taxon>Fungi incertae sedis</taxon>
        <taxon>Chytridiomycota</taxon>
        <taxon>Chytridiomycota incertae sedis</taxon>
        <taxon>Chytridiomycetes</taxon>
        <taxon>Chytridiales</taxon>
        <taxon>Chytriomycetaceae</taxon>
        <taxon>Rhizoclosmatium</taxon>
    </lineage>
</organism>
<reference evidence="15 16" key="1">
    <citation type="submission" date="2016-07" db="EMBL/GenBank/DDBJ databases">
        <title>Pervasive Adenine N6-methylation of Active Genes in Fungi.</title>
        <authorList>
            <consortium name="DOE Joint Genome Institute"/>
            <person name="Mondo S.J."/>
            <person name="Dannebaum R.O."/>
            <person name="Kuo R.C."/>
            <person name="Labutti K."/>
            <person name="Haridas S."/>
            <person name="Kuo A."/>
            <person name="Salamov A."/>
            <person name="Ahrendt S.R."/>
            <person name="Lipzen A."/>
            <person name="Sullivan W."/>
            <person name="Andreopoulos W.B."/>
            <person name="Clum A."/>
            <person name="Lindquist E."/>
            <person name="Daum C."/>
            <person name="Ramamoorthy G.K."/>
            <person name="Gryganskyi A."/>
            <person name="Culley D."/>
            <person name="Magnuson J.K."/>
            <person name="James T.Y."/>
            <person name="O'Malley M.A."/>
            <person name="Stajich J.E."/>
            <person name="Spatafora J.W."/>
            <person name="Visel A."/>
            <person name="Grigoriev I.V."/>
        </authorList>
    </citation>
    <scope>NUCLEOTIDE SEQUENCE [LARGE SCALE GENOMIC DNA]</scope>
    <source>
        <strain evidence="15 16">JEL800</strain>
    </source>
</reference>
<evidence type="ECO:0000313" key="16">
    <source>
        <dbReference type="Proteomes" id="UP000193642"/>
    </source>
</evidence>
<evidence type="ECO:0000313" key="15">
    <source>
        <dbReference type="EMBL" id="ORY30698.1"/>
    </source>
</evidence>
<dbReference type="STRING" id="329046.A0A1Y2B778"/>
<keyword evidence="5 13" id="KW-0812">Transmembrane</keyword>
<dbReference type="EMBL" id="MCGO01000081">
    <property type="protein sequence ID" value="ORY30698.1"/>
    <property type="molecule type" value="Genomic_DNA"/>
</dbReference>
<dbReference type="SUPFAM" id="SSF48403">
    <property type="entry name" value="Ankyrin repeat"/>
    <property type="match status" value="1"/>
</dbReference>
<evidence type="ECO:0000256" key="2">
    <source>
        <dbReference type="ARBA" id="ARBA00022448"/>
    </source>
</evidence>
<dbReference type="GO" id="GO:0098703">
    <property type="term" value="P:calcium ion import across plasma membrane"/>
    <property type="evidence" value="ECO:0007669"/>
    <property type="project" value="TreeGrafter"/>
</dbReference>
<dbReference type="Pfam" id="PF12796">
    <property type="entry name" value="Ank_2"/>
    <property type="match status" value="1"/>
</dbReference>
<dbReference type="Proteomes" id="UP000193642">
    <property type="component" value="Unassembled WGS sequence"/>
</dbReference>
<dbReference type="PANTHER" id="PTHR10582:SF2">
    <property type="entry name" value="INACTIVE"/>
    <property type="match status" value="1"/>
</dbReference>
<keyword evidence="3" id="KW-1003">Cell membrane</keyword>
<feature type="transmembrane region" description="Helical" evidence="13">
    <location>
        <begin position="308"/>
        <end position="326"/>
    </location>
</feature>
<evidence type="ECO:0000256" key="13">
    <source>
        <dbReference type="SAM" id="Phobius"/>
    </source>
</evidence>
<dbReference type="PROSITE" id="PS50088">
    <property type="entry name" value="ANK_REPEAT"/>
    <property type="match status" value="1"/>
</dbReference>
<sequence>MVSKARGREFDFLKNGSLCYYGQTVLHFACMTGKANIVEYLIDNNADVNEVTELTGNNVLHLLAQAKGMETQTFKRIFQLLKTRDPAMLQQKNNKMDDEKHPGDMTPFELGVFEQNANILEGIKQILWDFDKTVQYLVPLNELDPLLRSNQDDKLSLIELAVKNNDKDILSHPVIDTILKWKWKMYAQYIFLGRFLVTFFLVAVVYTPVISLQPSNYDQRRGYGNFTDGWEVFRLIWELLAVFGALILLFWTAFNDAVIKSWKVLNELNRWEYINRWAFSLFILSIPLTRVLGQIPGVNETAMLNAENVLFTFGAIAGWIYLLDFAKGSEHIGPLIVVVWKIVTRDLLQWLWIFIPVCMGFASGFFLQMQDVPIETSSVKDWDQFIGAAVWTVRFLFGQAAYDDFRAAKMPWFTYTMFIIYGFIAVILLVNVLIGKVVDTFTNVNADSERVWRVELGALIMSIDMHLSSKAKQRYRENFGLTSMAAGREGIRYFQFTEHCVKFRNGESTVMEVLVKRDLKDDGSVDERVWKAKELENWHDFRAGFFEILKRVMWGESLIGLADDKRKW</sequence>
<dbReference type="PANTHER" id="PTHR10582">
    <property type="entry name" value="TRANSIENT RECEPTOR POTENTIAL ION CHANNEL PROTEIN"/>
    <property type="match status" value="1"/>
</dbReference>
<name>A0A1Y2B778_9FUNG</name>
<evidence type="ECO:0000256" key="4">
    <source>
        <dbReference type="ARBA" id="ARBA00022568"/>
    </source>
</evidence>
<keyword evidence="7" id="KW-0106">Calcium</keyword>
<keyword evidence="11" id="KW-0407">Ion channel</keyword>
<evidence type="ECO:0000256" key="11">
    <source>
        <dbReference type="ARBA" id="ARBA00023303"/>
    </source>
</evidence>
<feature type="domain" description="Ion transport" evidence="14">
    <location>
        <begin position="197"/>
        <end position="448"/>
    </location>
</feature>
<dbReference type="Pfam" id="PF00520">
    <property type="entry name" value="Ion_trans"/>
    <property type="match status" value="1"/>
</dbReference>
<dbReference type="Gene3D" id="1.25.40.20">
    <property type="entry name" value="Ankyrin repeat-containing domain"/>
    <property type="match status" value="1"/>
</dbReference>
<dbReference type="InterPro" id="IPR024862">
    <property type="entry name" value="TRPV"/>
</dbReference>
<comment type="caution">
    <text evidence="15">The sequence shown here is derived from an EMBL/GenBank/DDBJ whole genome shotgun (WGS) entry which is preliminary data.</text>
</comment>
<evidence type="ECO:0000256" key="7">
    <source>
        <dbReference type="ARBA" id="ARBA00022837"/>
    </source>
</evidence>
<comment type="subcellular location">
    <subcellularLocation>
        <location evidence="1">Cell membrane</location>
        <topology evidence="1">Multi-pass membrane protein</topology>
    </subcellularLocation>
</comment>
<keyword evidence="9" id="KW-0406">Ion transport</keyword>
<evidence type="ECO:0000256" key="8">
    <source>
        <dbReference type="ARBA" id="ARBA00022989"/>
    </source>
</evidence>
<feature type="transmembrane region" description="Helical" evidence="13">
    <location>
        <begin position="412"/>
        <end position="434"/>
    </location>
</feature>
<feature type="transmembrane region" description="Helical" evidence="13">
    <location>
        <begin position="232"/>
        <end position="254"/>
    </location>
</feature>
<feature type="transmembrane region" description="Helical" evidence="13">
    <location>
        <begin position="347"/>
        <end position="367"/>
    </location>
</feature>